<organism evidence="13 14">
    <name type="scientific">Paragonimus skrjabini miyazakii</name>
    <dbReference type="NCBI Taxonomy" id="59628"/>
    <lineage>
        <taxon>Eukaryota</taxon>
        <taxon>Metazoa</taxon>
        <taxon>Spiralia</taxon>
        <taxon>Lophotrochozoa</taxon>
        <taxon>Platyhelminthes</taxon>
        <taxon>Trematoda</taxon>
        <taxon>Digenea</taxon>
        <taxon>Plagiorchiida</taxon>
        <taxon>Troglotremata</taxon>
        <taxon>Troglotrematidae</taxon>
        <taxon>Paragonimus</taxon>
    </lineage>
</organism>
<dbReference type="InterPro" id="IPR039356">
    <property type="entry name" value="YfbR/HDDC2"/>
</dbReference>
<dbReference type="InterPro" id="IPR006674">
    <property type="entry name" value="HD_domain"/>
</dbReference>
<comment type="cofactor">
    <cofactor evidence="2">
        <name>Mn(2+)</name>
        <dbReference type="ChEBI" id="CHEBI:29035"/>
    </cofactor>
</comment>
<evidence type="ECO:0000256" key="7">
    <source>
        <dbReference type="ARBA" id="ARBA00012964"/>
    </source>
</evidence>
<dbReference type="Pfam" id="PF13023">
    <property type="entry name" value="HD_3"/>
    <property type="match status" value="2"/>
</dbReference>
<dbReference type="GO" id="GO:0002953">
    <property type="term" value="F:5'-deoxynucleotidase activity"/>
    <property type="evidence" value="ECO:0007669"/>
    <property type="project" value="UniProtKB-EC"/>
</dbReference>
<evidence type="ECO:0000256" key="9">
    <source>
        <dbReference type="ARBA" id="ARBA00022723"/>
    </source>
</evidence>
<gene>
    <name evidence="13" type="ORF">EG68_08715</name>
</gene>
<dbReference type="Proteomes" id="UP000822476">
    <property type="component" value="Unassembled WGS sequence"/>
</dbReference>
<comment type="subunit">
    <text evidence="6">Homodimer.</text>
</comment>
<dbReference type="PANTHER" id="PTHR11845:SF13">
    <property type="entry name" value="5'-DEOXYNUCLEOTIDASE HDDC2"/>
    <property type="match status" value="1"/>
</dbReference>
<dbReference type="OrthoDB" id="10254258at2759"/>
<evidence type="ECO:0000256" key="2">
    <source>
        <dbReference type="ARBA" id="ARBA00001936"/>
    </source>
</evidence>
<reference evidence="13" key="1">
    <citation type="submission" date="2019-07" db="EMBL/GenBank/DDBJ databases">
        <title>Annotation for the trematode Paragonimus miyazaki's.</title>
        <authorList>
            <person name="Choi Y.-J."/>
        </authorList>
    </citation>
    <scope>NUCLEOTIDE SEQUENCE</scope>
    <source>
        <strain evidence="13">Japan</strain>
    </source>
</reference>
<dbReference type="EMBL" id="JTDE01021226">
    <property type="protein sequence ID" value="KAF7233219.1"/>
    <property type="molecule type" value="Genomic_DNA"/>
</dbReference>
<protein>
    <recommendedName>
        <fullName evidence="8">5'-deoxynucleotidase HDDC2</fullName>
        <ecNumber evidence="7">3.1.3.89</ecNumber>
    </recommendedName>
    <alternativeName>
        <fullName evidence="11">HD domain-containing protein 2</fullName>
    </alternativeName>
</protein>
<comment type="cofactor">
    <cofactor evidence="3">
        <name>Co(2+)</name>
        <dbReference type="ChEBI" id="CHEBI:48828"/>
    </cofactor>
</comment>
<dbReference type="EC" id="3.1.3.89" evidence="7"/>
<evidence type="ECO:0000256" key="10">
    <source>
        <dbReference type="ARBA" id="ARBA00022801"/>
    </source>
</evidence>
<keyword evidence="10" id="KW-0378">Hydrolase</keyword>
<feature type="domain" description="HD/PDEase" evidence="12">
    <location>
        <begin position="120"/>
        <end position="215"/>
    </location>
</feature>
<evidence type="ECO:0000256" key="5">
    <source>
        <dbReference type="ARBA" id="ARBA00009999"/>
    </source>
</evidence>
<dbReference type="PANTHER" id="PTHR11845">
    <property type="entry name" value="5'-DEOXYNUCLEOTIDASE HDDC2"/>
    <property type="match status" value="1"/>
</dbReference>
<evidence type="ECO:0000256" key="6">
    <source>
        <dbReference type="ARBA" id="ARBA00011738"/>
    </source>
</evidence>
<evidence type="ECO:0000313" key="14">
    <source>
        <dbReference type="Proteomes" id="UP000822476"/>
    </source>
</evidence>
<dbReference type="GO" id="GO:0046872">
    <property type="term" value="F:metal ion binding"/>
    <property type="evidence" value="ECO:0007669"/>
    <property type="project" value="UniProtKB-KW"/>
</dbReference>
<dbReference type="SMART" id="SM00471">
    <property type="entry name" value="HDc"/>
    <property type="match status" value="1"/>
</dbReference>
<comment type="caution">
    <text evidence="13">The sequence shown here is derived from an EMBL/GenBank/DDBJ whole genome shotgun (WGS) entry which is preliminary data.</text>
</comment>
<keyword evidence="9" id="KW-0479">Metal-binding</keyword>
<dbReference type="AlphaFoldDB" id="A0A8S9YAL1"/>
<evidence type="ECO:0000256" key="3">
    <source>
        <dbReference type="ARBA" id="ARBA00001941"/>
    </source>
</evidence>
<evidence type="ECO:0000256" key="1">
    <source>
        <dbReference type="ARBA" id="ARBA00001638"/>
    </source>
</evidence>
<name>A0A8S9YAL1_9TREM</name>
<comment type="function">
    <text evidence="4">Catalyzes the dephosphorylation of the nucleoside 5'-monophosphates deoxyadenosine monophosphate (dAMP), deoxycytidine monophosphate (dCMP), deoxyguanosine monophosphate (dGMP) and deoxythymidine monophosphate (dTMP).</text>
</comment>
<evidence type="ECO:0000313" key="13">
    <source>
        <dbReference type="EMBL" id="KAF7233219.1"/>
    </source>
</evidence>
<comment type="catalytic activity">
    <reaction evidence="1">
        <text>a 2'-deoxyribonucleoside 5'-phosphate + H2O = a 2'-deoxyribonucleoside + phosphate</text>
        <dbReference type="Rhea" id="RHEA:36167"/>
        <dbReference type="ChEBI" id="CHEBI:15377"/>
        <dbReference type="ChEBI" id="CHEBI:18274"/>
        <dbReference type="ChEBI" id="CHEBI:43474"/>
        <dbReference type="ChEBI" id="CHEBI:65317"/>
        <dbReference type="EC" id="3.1.3.89"/>
    </reaction>
</comment>
<dbReference type="GO" id="GO:0005737">
    <property type="term" value="C:cytoplasm"/>
    <property type="evidence" value="ECO:0007669"/>
    <property type="project" value="TreeGrafter"/>
</dbReference>
<sequence length="286" mass="32557">MAISAAAKNVTKVALCTGAIYYSIVEGVWSTSDQSVGPMSKVKQRLLPQAFQFVNNLPYTLSSSWNQCVSVTFNALKHCECSYCRVQKNMPRQNVIQFLSLCGRLKRTVRTGWTRHDIDRPESVSDHMYRMALMATVLPTMDRQGLSVERLIKMTIVHDLAECIVGDITPYCNISKEEKLDRETEYNAQQTPEARLCKDFDKFEMLLQAFEYEQECGAPKKLEEFFSSTLGNLCYQVDHTDHTRSRLLLYSDGEELGGRFNCPSSVFLRCSDYKSGFEITAYYGAV</sequence>
<dbReference type="InterPro" id="IPR003607">
    <property type="entry name" value="HD/PDEase_dom"/>
</dbReference>
<comment type="similarity">
    <text evidence="5">Belongs to the HDDC2 family.</text>
</comment>
<evidence type="ECO:0000259" key="12">
    <source>
        <dbReference type="SMART" id="SM00471"/>
    </source>
</evidence>
<dbReference type="Gene3D" id="1.10.3210.10">
    <property type="entry name" value="Hypothetical protein af1432"/>
    <property type="match status" value="2"/>
</dbReference>
<keyword evidence="14" id="KW-1185">Reference proteome</keyword>
<evidence type="ECO:0000256" key="4">
    <source>
        <dbReference type="ARBA" id="ARBA00004074"/>
    </source>
</evidence>
<proteinExistence type="inferred from homology"/>
<evidence type="ECO:0000256" key="8">
    <source>
        <dbReference type="ARBA" id="ARBA00015933"/>
    </source>
</evidence>
<accession>A0A8S9YAL1</accession>
<evidence type="ECO:0000256" key="11">
    <source>
        <dbReference type="ARBA" id="ARBA00032735"/>
    </source>
</evidence>
<dbReference type="SUPFAM" id="SSF109604">
    <property type="entry name" value="HD-domain/PDEase-like"/>
    <property type="match status" value="1"/>
</dbReference>